<accession>A0A166BXJ8</accession>
<evidence type="ECO:0000313" key="3">
    <source>
        <dbReference type="Proteomes" id="UP000076532"/>
    </source>
</evidence>
<dbReference type="OrthoDB" id="3246050at2759"/>
<keyword evidence="3" id="KW-1185">Reference proteome</keyword>
<sequence>MSFLYSTHAVQKRTLLPAGTTRETALAALHNHRLLIKLNPLVVSCDPISDSACGSTRCYDIEDRIYLLPGKLWPSAVRYTGDFTDEVDGVRVVTHAPMGFEGRAKWSVEEVEGALAIVEDATLRCPVFLMPFIKATSKSSHDKMHASLTEKIEKQEVHD</sequence>
<dbReference type="AlphaFoldDB" id="A0A166BXJ8"/>
<feature type="domain" description="DUF7053" evidence="1">
    <location>
        <begin position="7"/>
        <end position="153"/>
    </location>
</feature>
<dbReference type="Pfam" id="PF23155">
    <property type="entry name" value="DUF7053"/>
    <property type="match status" value="1"/>
</dbReference>
<dbReference type="PANTHER" id="PTHR38117">
    <property type="entry name" value="NACHT AND WD40 DOMAIN PROTEIN"/>
    <property type="match status" value="1"/>
</dbReference>
<dbReference type="STRING" id="436010.A0A166BXJ8"/>
<reference evidence="2 3" key="1">
    <citation type="journal article" date="2016" name="Mol. Biol. Evol.">
        <title>Comparative Genomics of Early-Diverging Mushroom-Forming Fungi Provides Insights into the Origins of Lignocellulose Decay Capabilities.</title>
        <authorList>
            <person name="Nagy L.G."/>
            <person name="Riley R."/>
            <person name="Tritt A."/>
            <person name="Adam C."/>
            <person name="Daum C."/>
            <person name="Floudas D."/>
            <person name="Sun H."/>
            <person name="Yadav J.S."/>
            <person name="Pangilinan J."/>
            <person name="Larsson K.H."/>
            <person name="Matsuura K."/>
            <person name="Barry K."/>
            <person name="Labutti K."/>
            <person name="Kuo R."/>
            <person name="Ohm R.A."/>
            <person name="Bhattacharya S.S."/>
            <person name="Shirouzu T."/>
            <person name="Yoshinaga Y."/>
            <person name="Martin F.M."/>
            <person name="Grigoriev I.V."/>
            <person name="Hibbett D.S."/>
        </authorList>
    </citation>
    <scope>NUCLEOTIDE SEQUENCE [LARGE SCALE GENOMIC DNA]</scope>
    <source>
        <strain evidence="2 3">CBS 109695</strain>
    </source>
</reference>
<dbReference type="Proteomes" id="UP000076532">
    <property type="component" value="Unassembled WGS sequence"/>
</dbReference>
<evidence type="ECO:0000259" key="1">
    <source>
        <dbReference type="Pfam" id="PF23155"/>
    </source>
</evidence>
<evidence type="ECO:0000313" key="2">
    <source>
        <dbReference type="EMBL" id="KZP13075.1"/>
    </source>
</evidence>
<proteinExistence type="predicted"/>
<dbReference type="InterPro" id="IPR055481">
    <property type="entry name" value="DUF7053"/>
</dbReference>
<protein>
    <recommendedName>
        <fullName evidence="1">DUF7053 domain-containing protein</fullName>
    </recommendedName>
</protein>
<gene>
    <name evidence="2" type="ORF">FIBSPDRAFT_960868</name>
</gene>
<dbReference type="PANTHER" id="PTHR38117:SF1">
    <property type="entry name" value="DUF3074 DOMAIN-CONTAINING PROTEIN"/>
    <property type="match status" value="1"/>
</dbReference>
<organism evidence="2 3">
    <name type="scientific">Athelia psychrophila</name>
    <dbReference type="NCBI Taxonomy" id="1759441"/>
    <lineage>
        <taxon>Eukaryota</taxon>
        <taxon>Fungi</taxon>
        <taxon>Dikarya</taxon>
        <taxon>Basidiomycota</taxon>
        <taxon>Agaricomycotina</taxon>
        <taxon>Agaricomycetes</taxon>
        <taxon>Agaricomycetidae</taxon>
        <taxon>Atheliales</taxon>
        <taxon>Atheliaceae</taxon>
        <taxon>Athelia</taxon>
    </lineage>
</organism>
<name>A0A166BXJ8_9AGAM</name>
<dbReference type="EMBL" id="KV417638">
    <property type="protein sequence ID" value="KZP13075.1"/>
    <property type="molecule type" value="Genomic_DNA"/>
</dbReference>